<dbReference type="Proteomes" id="UP000219602">
    <property type="component" value="Chromosome 11"/>
</dbReference>
<keyword evidence="1" id="KW-0732">Signal</keyword>
<dbReference type="EMBL" id="MABQ02000009">
    <property type="protein sequence ID" value="PCD25852.1"/>
    <property type="molecule type" value="Genomic_DNA"/>
</dbReference>
<dbReference type="InterPro" id="IPR036188">
    <property type="entry name" value="FAD/NAD-bd_sf"/>
</dbReference>
<evidence type="ECO:0008006" key="4">
    <source>
        <dbReference type="Google" id="ProtNLM"/>
    </source>
</evidence>
<gene>
    <name evidence="2" type="ORF">AU210_012286</name>
</gene>
<dbReference type="Pfam" id="PF13450">
    <property type="entry name" value="NAD_binding_8"/>
    <property type="match status" value="1"/>
</dbReference>
<reference evidence="2 3" key="2">
    <citation type="journal article" date="2017" name="Sci. Rep.">
        <title>A mobile pathogenicity chromosome in Fusarium oxysporum for infection of multiple cucurbit species.</title>
        <authorList>
            <person name="van Dam P."/>
            <person name="Fokkens L."/>
            <person name="Ayukawa Y."/>
            <person name="van der Gragt M."/>
            <person name="Ter Horst A."/>
            <person name="Brankovics B."/>
            <person name="Houterman P.M."/>
            <person name="Arie T."/>
            <person name="Rep M."/>
        </authorList>
    </citation>
    <scope>NUCLEOTIDE SEQUENCE [LARGE SCALE GENOMIC DNA]</scope>
    <source>
        <strain evidence="2 3">Forc016</strain>
    </source>
</reference>
<dbReference type="Gene3D" id="1.10.405.20">
    <property type="match status" value="1"/>
</dbReference>
<comment type="caution">
    <text evidence="2">The sequence shown here is derived from an EMBL/GenBank/DDBJ whole genome shotgun (WGS) entry which is preliminary data.</text>
</comment>
<name>A0A2H3GN96_FUSOX</name>
<accession>A0A2H3GN96</accession>
<evidence type="ECO:0000313" key="3">
    <source>
        <dbReference type="Proteomes" id="UP000219602"/>
    </source>
</evidence>
<dbReference type="AlphaFoldDB" id="A0A2H3GN96"/>
<feature type="signal peptide" evidence="1">
    <location>
        <begin position="1"/>
        <end position="17"/>
    </location>
</feature>
<evidence type="ECO:0000313" key="2">
    <source>
        <dbReference type="EMBL" id="PCD25852.1"/>
    </source>
</evidence>
<reference evidence="2 3" key="1">
    <citation type="journal article" date="2016" name="Environ. Microbiol.">
        <title>Effector profiles distinguish formae speciales of Fusarium oxysporum.</title>
        <authorList>
            <person name="van Dam P."/>
            <person name="Fokkens L."/>
            <person name="Schmidt S.M."/>
            <person name="Linmans J.H."/>
            <person name="Kistler H.C."/>
            <person name="Ma L.J."/>
            <person name="Rep M."/>
        </authorList>
    </citation>
    <scope>NUCLEOTIDE SEQUENCE [LARGE SCALE GENOMIC DNA]</scope>
    <source>
        <strain evidence="2 3">Forc016</strain>
    </source>
</reference>
<feature type="chain" id="PRO_5013736176" description="Amine oxidase domain-containing protein" evidence="1">
    <location>
        <begin position="18"/>
        <end position="470"/>
    </location>
</feature>
<dbReference type="Gene3D" id="3.50.50.60">
    <property type="entry name" value="FAD/NAD(P)-binding domain"/>
    <property type="match status" value="1"/>
</dbReference>
<proteinExistence type="predicted"/>
<evidence type="ECO:0000256" key="1">
    <source>
        <dbReference type="SAM" id="SignalP"/>
    </source>
</evidence>
<dbReference type="Gene3D" id="3.30.70.1990">
    <property type="match status" value="1"/>
</dbReference>
<organism evidence="2 3">
    <name type="scientific">Fusarium oxysporum f. sp. radicis-cucumerinum</name>
    <dbReference type="NCBI Taxonomy" id="327505"/>
    <lineage>
        <taxon>Eukaryota</taxon>
        <taxon>Fungi</taxon>
        <taxon>Dikarya</taxon>
        <taxon>Ascomycota</taxon>
        <taxon>Pezizomycotina</taxon>
        <taxon>Sordariomycetes</taxon>
        <taxon>Hypocreomycetidae</taxon>
        <taxon>Hypocreales</taxon>
        <taxon>Nectriaceae</taxon>
        <taxon>Fusarium</taxon>
        <taxon>Fusarium oxysporum species complex</taxon>
    </lineage>
</organism>
<protein>
    <recommendedName>
        <fullName evidence="4">Amine oxidase domain-containing protein</fullName>
    </recommendedName>
</protein>
<dbReference type="SUPFAM" id="SSF51905">
    <property type="entry name" value="FAD/NAD(P)-binding domain"/>
    <property type="match status" value="1"/>
</dbReference>
<sequence>MLFFLGILSLLVTGSSASSPHRYEKLVERDVVIVGGGSSGTYAAVRLMDEGVSVVVLEKEARLGGHTVTYTDPETRQPFNLGVIIFHDSPIVRNYFGRFRVGLRKVGDLNGGRPQAYYDFDTGRAVAFEPIPEQTLGAAIQKYAQLIESKYPYLSLGYDLPDPVPKELLAPYSEFVKANGLQDLVQLVNSIGSNNGNLLERPTLYGIKVFSPLLVEAFSEGFITAASGDNRDLYRGAQHLLKQKDSVIYKSKIKKVKRSANGVLVWLDTPGQKVLVKAKKLVLAIPPLKKNLEDIGLDLTSEEAYLFGKFKAFLYGSAVFEHSGINGSRDLANVGTNTPFHLLTLPGSFTYNSLIGKVATNKISTYYGSLDSNMTEREIKELIKGQLCNLEREGSIGPGEPHFKYIGNHAPYHIHVSANDIRKGFYKNLYALEGEQNTFWTGAAFVDNDSTLIWTWTEAFLLPLILGSLM</sequence>